<keyword evidence="3" id="KW-1185">Reference proteome</keyword>
<dbReference type="InterPro" id="IPR011009">
    <property type="entry name" value="Kinase-like_dom_sf"/>
</dbReference>
<dbReference type="RefSeq" id="WP_057707255.1">
    <property type="nucleotide sequence ID" value="NZ_JQCL01000080.1"/>
</dbReference>
<dbReference type="GO" id="GO:0016301">
    <property type="term" value="F:kinase activity"/>
    <property type="evidence" value="ECO:0007669"/>
    <property type="project" value="UniProtKB-UniRule"/>
</dbReference>
<dbReference type="InterPro" id="IPR016477">
    <property type="entry name" value="Fructo-/Ketosamine-3-kinase"/>
</dbReference>
<dbReference type="SUPFAM" id="SSF56112">
    <property type="entry name" value="Protein kinase-like (PK-like)"/>
    <property type="match status" value="1"/>
</dbReference>
<dbReference type="PANTHER" id="PTHR12149:SF8">
    <property type="entry name" value="PROTEIN-RIBULOSAMINE 3-KINASE"/>
    <property type="match status" value="1"/>
</dbReference>
<protein>
    <recommendedName>
        <fullName evidence="4">Fructosamine-3-kinase</fullName>
    </recommendedName>
</protein>
<organism evidence="2 3">
    <name type="scientific">Lactiplantibacillus xiangfangensis</name>
    <dbReference type="NCBI Taxonomy" id="942150"/>
    <lineage>
        <taxon>Bacteria</taxon>
        <taxon>Bacillati</taxon>
        <taxon>Bacillota</taxon>
        <taxon>Bacilli</taxon>
        <taxon>Lactobacillales</taxon>
        <taxon>Lactobacillaceae</taxon>
        <taxon>Lactiplantibacillus</taxon>
    </lineage>
</organism>
<dbReference type="PATRIC" id="fig|942150.3.peg.784"/>
<comment type="similarity">
    <text evidence="1">Belongs to the fructosamine kinase family.</text>
</comment>
<keyword evidence="1" id="KW-0808">Transferase</keyword>
<name>A0A0R2M9S8_9LACO</name>
<proteinExistence type="inferred from homology"/>
<dbReference type="Gene3D" id="3.30.200.20">
    <property type="entry name" value="Phosphorylase Kinase, domain 1"/>
    <property type="match status" value="1"/>
</dbReference>
<dbReference type="PANTHER" id="PTHR12149">
    <property type="entry name" value="FRUCTOSAMINE 3 KINASE-RELATED PROTEIN"/>
    <property type="match status" value="1"/>
</dbReference>
<evidence type="ECO:0008006" key="4">
    <source>
        <dbReference type="Google" id="ProtNLM"/>
    </source>
</evidence>
<dbReference type="OrthoDB" id="5291879at2"/>
<dbReference type="Gene3D" id="3.90.1200.10">
    <property type="match status" value="1"/>
</dbReference>
<dbReference type="Pfam" id="PF03881">
    <property type="entry name" value="Fructosamin_kin"/>
    <property type="match status" value="1"/>
</dbReference>
<sequence>MSLSTAWLAQLPLTNIKTVTPVSGGDINAAYAVQTDQTRYFLKVQPQRGAAFFSHEVTGLKKLAAVVTTPRVIATGTINGDGYLLLSWLTSGHGSQFDLGRAVARVHQHHAPRFGLDHDFTIGKIPKYNQWQTNWATFYTQQRLDVLVKLAKEQGLWSTNRDDHYQRLRQQLLVERHMQTVQPSLLHGDLWSGNYLFTATGTPALIDPDIFYGDREMDLAMTTIFGGFDDDFYAGYQQVYPFAPGFEERLPQYQLYYLLAHLNLFGETYGPAVDRILQRY</sequence>
<dbReference type="PIRSF" id="PIRSF006221">
    <property type="entry name" value="Ketosamine-3-kinase"/>
    <property type="match status" value="1"/>
</dbReference>
<dbReference type="AlphaFoldDB" id="A0A0R2M9S8"/>
<dbReference type="Proteomes" id="UP000051783">
    <property type="component" value="Unassembled WGS sequence"/>
</dbReference>
<evidence type="ECO:0000313" key="2">
    <source>
        <dbReference type="EMBL" id="KRO08674.1"/>
    </source>
</evidence>
<comment type="caution">
    <text evidence="2">The sequence shown here is derived from an EMBL/GenBank/DDBJ whole genome shotgun (WGS) entry which is preliminary data.</text>
</comment>
<keyword evidence="1" id="KW-0418">Kinase</keyword>
<accession>A0A0R2M9S8</accession>
<evidence type="ECO:0000313" key="3">
    <source>
        <dbReference type="Proteomes" id="UP000051783"/>
    </source>
</evidence>
<dbReference type="EMBL" id="JQCL01000080">
    <property type="protein sequence ID" value="KRO08674.1"/>
    <property type="molecule type" value="Genomic_DNA"/>
</dbReference>
<gene>
    <name evidence="2" type="ORF">IV64_GL000767</name>
</gene>
<reference evidence="2 3" key="1">
    <citation type="journal article" date="2015" name="Genome Announc.">
        <title>Expanding the biotechnology potential of lactobacilli through comparative genomics of 213 strains and associated genera.</title>
        <authorList>
            <person name="Sun Z."/>
            <person name="Harris H.M."/>
            <person name="McCann A."/>
            <person name="Guo C."/>
            <person name="Argimon S."/>
            <person name="Zhang W."/>
            <person name="Yang X."/>
            <person name="Jeffery I.B."/>
            <person name="Cooney J.C."/>
            <person name="Kagawa T.F."/>
            <person name="Liu W."/>
            <person name="Song Y."/>
            <person name="Salvetti E."/>
            <person name="Wrobel A."/>
            <person name="Rasinkangas P."/>
            <person name="Parkhill J."/>
            <person name="Rea M.C."/>
            <person name="O'Sullivan O."/>
            <person name="Ritari J."/>
            <person name="Douillard F.P."/>
            <person name="Paul Ross R."/>
            <person name="Yang R."/>
            <person name="Briner A.E."/>
            <person name="Felis G.E."/>
            <person name="de Vos W.M."/>
            <person name="Barrangou R."/>
            <person name="Klaenhammer T.R."/>
            <person name="Caufield P.W."/>
            <person name="Cui Y."/>
            <person name="Zhang H."/>
            <person name="O'Toole P.W."/>
        </authorList>
    </citation>
    <scope>NUCLEOTIDE SEQUENCE [LARGE SCALE GENOMIC DNA]</scope>
    <source>
        <strain evidence="2 3">LMG 26013</strain>
    </source>
</reference>
<evidence type="ECO:0000256" key="1">
    <source>
        <dbReference type="PIRNR" id="PIRNR006221"/>
    </source>
</evidence>